<evidence type="ECO:0000313" key="2">
    <source>
        <dbReference type="Proteomes" id="UP000218181"/>
    </source>
</evidence>
<evidence type="ECO:0000313" key="1">
    <source>
        <dbReference type="EMBL" id="PCR98888.1"/>
    </source>
</evidence>
<name>A0A2A5RIC6_9LACT</name>
<protein>
    <submittedName>
        <fullName evidence="1">Uncharacterized protein</fullName>
    </submittedName>
</protein>
<comment type="caution">
    <text evidence="1">The sequence shown here is derived from an EMBL/GenBank/DDBJ whole genome shotgun (WGS) entry which is preliminary data.</text>
</comment>
<dbReference type="Proteomes" id="UP000218181">
    <property type="component" value="Unassembled WGS sequence"/>
</dbReference>
<accession>A0A2A5RIC6</accession>
<proteinExistence type="predicted"/>
<reference evidence="1 2" key="1">
    <citation type="submission" date="2014-12" db="EMBL/GenBank/DDBJ databases">
        <title>Draft genome sequences of 10 type strains of Lactococcus.</title>
        <authorList>
            <person name="Sun Z."/>
            <person name="Zhong Z."/>
            <person name="Liu W."/>
            <person name="Zhang W."/>
            <person name="Zhang H."/>
        </authorList>
    </citation>
    <scope>NUCLEOTIDE SEQUENCE [LARGE SCALE GENOMIC DNA]</scope>
    <source>
        <strain evidence="1 2">JCM 16395</strain>
    </source>
</reference>
<dbReference type="EMBL" id="JXJU01000018">
    <property type="protein sequence ID" value="PCR98888.1"/>
    <property type="molecule type" value="Genomic_DNA"/>
</dbReference>
<dbReference type="AlphaFoldDB" id="A0A2A5RIC6"/>
<sequence length="164" mass="18781">MKSLLLSEKEITVGEVIDLSSPSTLIVDLDEPLYSYRDGRYNDRAHYSPDHDLDEVAGIYQDDQDAELLSQYDNLNELVTDYVNTGTYDKWEQSFTLVSYNSLIDDFIERDLLPTNGKELVEKQLKIGNITTNESFFDLLESIFVFYTASHHIATEGFYAELVA</sequence>
<gene>
    <name evidence="1" type="ORF">RT41_GL000627</name>
</gene>
<dbReference type="STRING" id="1291764.GCA_001311235_02896"/>
<organism evidence="1 2">
    <name type="scientific">Lactococcus fujiensis JCM 16395</name>
    <dbReference type="NCBI Taxonomy" id="1291764"/>
    <lineage>
        <taxon>Bacteria</taxon>
        <taxon>Bacillati</taxon>
        <taxon>Bacillota</taxon>
        <taxon>Bacilli</taxon>
        <taxon>Lactobacillales</taxon>
        <taxon>Streptococcaceae</taxon>
        <taxon>Lactococcus</taxon>
    </lineage>
</organism>
<dbReference type="RefSeq" id="WP_054639894.1">
    <property type="nucleotide sequence ID" value="NZ_BBAL01000015.1"/>
</dbReference>
<keyword evidence="2" id="KW-1185">Reference proteome</keyword>